<evidence type="ECO:0000313" key="1">
    <source>
        <dbReference type="EMBL" id="RDY05635.1"/>
    </source>
</evidence>
<protein>
    <submittedName>
        <fullName evidence="1">Uncharacterized protein</fullName>
    </submittedName>
</protein>
<proteinExistence type="predicted"/>
<accession>A0A371HS85</accession>
<name>A0A371HS85_MUCPR</name>
<gene>
    <name evidence="1" type="ORF">CR513_10510</name>
</gene>
<reference evidence="1" key="1">
    <citation type="submission" date="2018-05" db="EMBL/GenBank/DDBJ databases">
        <title>Draft genome of Mucuna pruriens seed.</title>
        <authorList>
            <person name="Nnadi N.E."/>
            <person name="Vos R."/>
            <person name="Hasami M.H."/>
            <person name="Devisetty U.K."/>
            <person name="Aguiy J.C."/>
        </authorList>
    </citation>
    <scope>NUCLEOTIDE SEQUENCE [LARGE SCALE GENOMIC DNA]</scope>
    <source>
        <strain evidence="1">JCA_2017</strain>
    </source>
</reference>
<comment type="caution">
    <text evidence="1">The sequence shown here is derived from an EMBL/GenBank/DDBJ whole genome shotgun (WGS) entry which is preliminary data.</text>
</comment>
<feature type="non-terminal residue" evidence="1">
    <location>
        <position position="1"/>
    </location>
</feature>
<organism evidence="1 2">
    <name type="scientific">Mucuna pruriens</name>
    <name type="common">Velvet bean</name>
    <name type="synonym">Dolichos pruriens</name>
    <dbReference type="NCBI Taxonomy" id="157652"/>
    <lineage>
        <taxon>Eukaryota</taxon>
        <taxon>Viridiplantae</taxon>
        <taxon>Streptophyta</taxon>
        <taxon>Embryophyta</taxon>
        <taxon>Tracheophyta</taxon>
        <taxon>Spermatophyta</taxon>
        <taxon>Magnoliopsida</taxon>
        <taxon>eudicotyledons</taxon>
        <taxon>Gunneridae</taxon>
        <taxon>Pentapetalae</taxon>
        <taxon>rosids</taxon>
        <taxon>fabids</taxon>
        <taxon>Fabales</taxon>
        <taxon>Fabaceae</taxon>
        <taxon>Papilionoideae</taxon>
        <taxon>50 kb inversion clade</taxon>
        <taxon>NPAAA clade</taxon>
        <taxon>indigoferoid/millettioid clade</taxon>
        <taxon>Phaseoleae</taxon>
        <taxon>Mucuna</taxon>
    </lineage>
</organism>
<dbReference type="AlphaFoldDB" id="A0A371HS85"/>
<dbReference type="InterPro" id="IPR053098">
    <property type="entry name" value="Petuviruses_polyprotein"/>
</dbReference>
<evidence type="ECO:0000313" key="2">
    <source>
        <dbReference type="Proteomes" id="UP000257109"/>
    </source>
</evidence>
<dbReference type="PANTHER" id="PTHR48435">
    <property type="entry name" value="POLYPROTEIN"/>
    <property type="match status" value="1"/>
</dbReference>
<dbReference type="PANTHER" id="PTHR48435:SF1">
    <property type="entry name" value="POLYPROTEIN"/>
    <property type="match status" value="1"/>
</dbReference>
<keyword evidence="2" id="KW-1185">Reference proteome</keyword>
<dbReference type="EMBL" id="QJKJ01001841">
    <property type="protein sequence ID" value="RDY05635.1"/>
    <property type="molecule type" value="Genomic_DNA"/>
</dbReference>
<dbReference type="Proteomes" id="UP000257109">
    <property type="component" value="Unassembled WGS sequence"/>
</dbReference>
<sequence length="233" mass="26940">MTIHPADAKGKIPVHSFKHDETLIFTYRDIDPNMCDLECDCWKHFDDTNDEEDEEEKEDKSWKKKICKLLLDLKRKTNPSNMPWVKNYKIGLEILIEEGLLPPEDSSIISWSPNDRLSSCKVPTPFTTPTPISKTNSTTKITTRPTISLGEVGLDGKLKAISQVEEVLKWKTKNAKAQNALLMTTYAKIEKITTRKYYKKLQEDISHLEEDFKMTTFGEESNKIKRGIRKLKY</sequence>